<dbReference type="GO" id="GO:0004784">
    <property type="term" value="F:superoxide dismutase activity"/>
    <property type="evidence" value="ECO:0007669"/>
    <property type="project" value="UniProtKB-EC"/>
</dbReference>
<gene>
    <name evidence="9" type="ORF">B296_00032826</name>
</gene>
<proteinExistence type="inferred from homology"/>
<evidence type="ECO:0000313" key="10">
    <source>
        <dbReference type="Proteomes" id="UP000287651"/>
    </source>
</evidence>
<dbReference type="GO" id="GO:0005739">
    <property type="term" value="C:mitochondrion"/>
    <property type="evidence" value="ECO:0007669"/>
    <property type="project" value="UniProtKB-SubCell"/>
</dbReference>
<dbReference type="EC" id="1.15.1.1" evidence="3"/>
<evidence type="ECO:0000259" key="8">
    <source>
        <dbReference type="Pfam" id="PF00081"/>
    </source>
</evidence>
<dbReference type="InterPro" id="IPR001189">
    <property type="entry name" value="Mn/Fe_SOD"/>
</dbReference>
<dbReference type="FunFam" id="1.10.287.990:FF:000001">
    <property type="entry name" value="Superoxide dismutase"/>
    <property type="match status" value="1"/>
</dbReference>
<comment type="caution">
    <text evidence="9">The sequence shown here is derived from an EMBL/GenBank/DDBJ whole genome shotgun (WGS) entry which is preliminary data.</text>
</comment>
<keyword evidence="6" id="KW-0496">Mitochondrion</keyword>
<dbReference type="PRINTS" id="PR01703">
    <property type="entry name" value="MNSODISMTASE"/>
</dbReference>
<evidence type="ECO:0000256" key="3">
    <source>
        <dbReference type="ARBA" id="ARBA00012682"/>
    </source>
</evidence>
<evidence type="ECO:0000313" key="9">
    <source>
        <dbReference type="EMBL" id="RRT43682.1"/>
    </source>
</evidence>
<feature type="domain" description="Manganese/iron superoxide dismutase N-terminal" evidence="8">
    <location>
        <begin position="212"/>
        <end position="280"/>
    </location>
</feature>
<dbReference type="SUPFAM" id="SSF46609">
    <property type="entry name" value="Fe,Mn superoxide dismutase (SOD), N-terminal domain"/>
    <property type="match status" value="1"/>
</dbReference>
<evidence type="ECO:0000256" key="2">
    <source>
        <dbReference type="ARBA" id="ARBA00008714"/>
    </source>
</evidence>
<sequence>MSAAASSSLLLSKAARFLAARAPGSFARPLAVGSLIRPLRTLRTPLITAAGMDGAERGSASKAGISVSSGGGSGHTFPISPSTVLKIQKGDITVWSVDGSTDAILEKRKDLAFVSIKKYSWSCPMIHHRRPRTYCEYWVPTQIEDVQVLVRRQAVVSSKALGVSAMALRTLFTKKSLTLVSAFRSMAVASTAGDRRLGSGLSQARGLTVAALPDLPYDYGALEPAISGEIMRLHHQKHHQAYVTNYNNALEQLEAAIAKGDATAVVRLQSAIKFNGGGSYASASFLFHPCVCSFWIGLLWLKERILVSIRVY</sequence>
<dbReference type="PANTHER" id="PTHR11404:SF6">
    <property type="entry name" value="SUPEROXIDE DISMUTASE [MN], MITOCHONDRIAL"/>
    <property type="match status" value="1"/>
</dbReference>
<comment type="catalytic activity">
    <reaction evidence="7">
        <text>2 superoxide + 2 H(+) = H2O2 + O2</text>
        <dbReference type="Rhea" id="RHEA:20696"/>
        <dbReference type="ChEBI" id="CHEBI:15378"/>
        <dbReference type="ChEBI" id="CHEBI:15379"/>
        <dbReference type="ChEBI" id="CHEBI:16240"/>
        <dbReference type="ChEBI" id="CHEBI:18421"/>
        <dbReference type="EC" id="1.15.1.1"/>
    </reaction>
</comment>
<dbReference type="AlphaFoldDB" id="A0A426XW39"/>
<accession>A0A426XW39</accession>
<keyword evidence="4" id="KW-0479">Metal-binding</keyword>
<dbReference type="InterPro" id="IPR019831">
    <property type="entry name" value="Mn/Fe_SOD_N"/>
</dbReference>
<comment type="subcellular location">
    <subcellularLocation>
        <location evidence="1">Mitochondrion</location>
    </subcellularLocation>
</comment>
<evidence type="ECO:0000256" key="7">
    <source>
        <dbReference type="ARBA" id="ARBA00049204"/>
    </source>
</evidence>
<evidence type="ECO:0000256" key="1">
    <source>
        <dbReference type="ARBA" id="ARBA00004173"/>
    </source>
</evidence>
<comment type="similarity">
    <text evidence="2">Belongs to the iron/manganese superoxide dismutase family.</text>
</comment>
<dbReference type="InterPro" id="IPR036324">
    <property type="entry name" value="Mn/Fe_SOD_N_sf"/>
</dbReference>
<dbReference type="PANTHER" id="PTHR11404">
    <property type="entry name" value="SUPEROXIDE DISMUTASE 2"/>
    <property type="match status" value="1"/>
</dbReference>
<dbReference type="Proteomes" id="UP000287651">
    <property type="component" value="Unassembled WGS sequence"/>
</dbReference>
<protein>
    <recommendedName>
        <fullName evidence="3">superoxide dismutase</fullName>
        <ecNumber evidence="3">1.15.1.1</ecNumber>
    </recommendedName>
</protein>
<evidence type="ECO:0000256" key="5">
    <source>
        <dbReference type="ARBA" id="ARBA00023002"/>
    </source>
</evidence>
<name>A0A426XW39_ENSVE</name>
<dbReference type="InterPro" id="IPR050265">
    <property type="entry name" value="Fe/Mn_Superoxide_Dismutase"/>
</dbReference>
<evidence type="ECO:0000256" key="6">
    <source>
        <dbReference type="ARBA" id="ARBA00023128"/>
    </source>
</evidence>
<keyword evidence="5" id="KW-0560">Oxidoreductase</keyword>
<evidence type="ECO:0000256" key="4">
    <source>
        <dbReference type="ARBA" id="ARBA00022723"/>
    </source>
</evidence>
<dbReference type="EMBL" id="AMZH03016972">
    <property type="protein sequence ID" value="RRT43682.1"/>
    <property type="molecule type" value="Genomic_DNA"/>
</dbReference>
<dbReference type="GO" id="GO:0030145">
    <property type="term" value="F:manganese ion binding"/>
    <property type="evidence" value="ECO:0007669"/>
    <property type="project" value="TreeGrafter"/>
</dbReference>
<dbReference type="Gene3D" id="1.10.287.990">
    <property type="entry name" value="Fe,Mn superoxide dismutase (SOD) domain"/>
    <property type="match status" value="1"/>
</dbReference>
<organism evidence="9 10">
    <name type="scientific">Ensete ventricosum</name>
    <name type="common">Abyssinian banana</name>
    <name type="synonym">Musa ensete</name>
    <dbReference type="NCBI Taxonomy" id="4639"/>
    <lineage>
        <taxon>Eukaryota</taxon>
        <taxon>Viridiplantae</taxon>
        <taxon>Streptophyta</taxon>
        <taxon>Embryophyta</taxon>
        <taxon>Tracheophyta</taxon>
        <taxon>Spermatophyta</taxon>
        <taxon>Magnoliopsida</taxon>
        <taxon>Liliopsida</taxon>
        <taxon>Zingiberales</taxon>
        <taxon>Musaceae</taxon>
        <taxon>Ensete</taxon>
    </lineage>
</organism>
<reference evidence="9 10" key="1">
    <citation type="journal article" date="2014" name="Agronomy (Basel)">
        <title>A Draft Genome Sequence for Ensete ventricosum, the Drought-Tolerant Tree Against Hunger.</title>
        <authorList>
            <person name="Harrison J."/>
            <person name="Moore K.A."/>
            <person name="Paszkiewicz K."/>
            <person name="Jones T."/>
            <person name="Grant M."/>
            <person name="Ambacheew D."/>
            <person name="Muzemil S."/>
            <person name="Studholme D.J."/>
        </authorList>
    </citation>
    <scope>NUCLEOTIDE SEQUENCE [LARGE SCALE GENOMIC DNA]</scope>
</reference>
<dbReference type="Pfam" id="PF00081">
    <property type="entry name" value="Sod_Fe_N"/>
    <property type="match status" value="1"/>
</dbReference>